<proteinExistence type="predicted"/>
<reference evidence="1 2" key="1">
    <citation type="journal article" date="2019" name="ISME J.">
        <title>Evolution in action: habitat transition from sediment to the pelagial leads to genome streamlining in Methylophilaceae.</title>
        <authorList>
            <person name="Salcher M."/>
            <person name="Schaefle D."/>
            <person name="Kaspar M."/>
            <person name="Neuenschwander S.M."/>
            <person name="Ghai R."/>
        </authorList>
    </citation>
    <scope>NUCLEOTIDE SEQUENCE [LARGE SCALE GENOMIC DNA]</scope>
    <source>
        <strain evidence="1 2">MMS-RI-1</strain>
    </source>
</reference>
<dbReference type="AlphaFoldDB" id="A0AAF1D7S0"/>
<name>A0AAF1D7S0_9PROT</name>
<sequence>MMDADYKKRILKELELFPLWKLKDRPNNELFPKQDTNSIEVDLFFGFKIDYAEGSLLLLSRKFLLGTEEAAQELFLNIAKFISTSIGEHTFQKNHLLKLTKDQIGGLFLNTTPMHVLAFGFDNQFFEEYKTIDLMNNVSMNIKHMLNINHLLKNPKDKKLVWENILDLMKAF</sequence>
<protein>
    <submittedName>
        <fullName evidence="1">Uncharacterized protein</fullName>
    </submittedName>
</protein>
<dbReference type="RefSeq" id="WP_139883720.1">
    <property type="nucleotide sequence ID" value="NZ_CP040986.1"/>
</dbReference>
<dbReference type="Proteomes" id="UP000312102">
    <property type="component" value="Chromosome"/>
</dbReference>
<dbReference type="KEGG" id="mrk:FIT61_05475"/>
<evidence type="ECO:0000313" key="2">
    <source>
        <dbReference type="Proteomes" id="UP000312102"/>
    </source>
</evidence>
<keyword evidence="2" id="KW-1185">Reference proteome</keyword>
<organism evidence="1 2">
    <name type="scientific">Candidatus Methylopumilus rimovensis</name>
    <dbReference type="NCBI Taxonomy" id="2588535"/>
    <lineage>
        <taxon>Bacteria</taxon>
        <taxon>Pseudomonadati</taxon>
        <taxon>Pseudomonadota</taxon>
        <taxon>Betaproteobacteria</taxon>
        <taxon>Nitrosomonadales</taxon>
        <taxon>Methylophilaceae</taxon>
        <taxon>Candidatus Methylopumilus</taxon>
    </lineage>
</organism>
<gene>
    <name evidence="1" type="ORF">FIT61_05475</name>
</gene>
<accession>A0AAF1D7S0</accession>
<evidence type="ECO:0000313" key="1">
    <source>
        <dbReference type="EMBL" id="QDD13875.1"/>
    </source>
</evidence>
<dbReference type="EMBL" id="CP040986">
    <property type="protein sequence ID" value="QDD13875.1"/>
    <property type="molecule type" value="Genomic_DNA"/>
</dbReference>